<proteinExistence type="predicted"/>
<dbReference type="KEGG" id="cci:CC1G_13940"/>
<dbReference type="GeneID" id="9378893"/>
<dbReference type="VEuPathDB" id="FungiDB:CC1G_13940"/>
<evidence type="ECO:0000256" key="1">
    <source>
        <dbReference type="SAM" id="MobiDB-lite"/>
    </source>
</evidence>
<comment type="caution">
    <text evidence="2">The sequence shown here is derived from an EMBL/GenBank/DDBJ whole genome shotgun (WGS) entry which is preliminary data.</text>
</comment>
<sequence>MSDGVKASWTEGLIPERKWTPQLSIGPTQSQATLTEEIGVQVVLWKMIRMDRGFNEGSVRAKRGRPISREVEKLELRQALHAEPKGSHHQVDHDLFGGL</sequence>
<dbReference type="EMBL" id="AACS02000002">
    <property type="protein sequence ID" value="EFI28406.1"/>
    <property type="molecule type" value="Genomic_DNA"/>
</dbReference>
<protein>
    <submittedName>
        <fullName evidence="2">Uncharacterized protein</fullName>
    </submittedName>
</protein>
<dbReference type="HOGENOM" id="CLU_2320269_0_0_1"/>
<dbReference type="RefSeq" id="XP_002911900.1">
    <property type="nucleotide sequence ID" value="XM_002911854.1"/>
</dbReference>
<evidence type="ECO:0000313" key="3">
    <source>
        <dbReference type="Proteomes" id="UP000001861"/>
    </source>
</evidence>
<evidence type="ECO:0000313" key="2">
    <source>
        <dbReference type="EMBL" id="EFI28406.1"/>
    </source>
</evidence>
<organism evidence="2 3">
    <name type="scientific">Coprinopsis cinerea (strain Okayama-7 / 130 / ATCC MYA-4618 / FGSC 9003)</name>
    <name type="common">Inky cap fungus</name>
    <name type="synonym">Hormographiella aspergillata</name>
    <dbReference type="NCBI Taxonomy" id="240176"/>
    <lineage>
        <taxon>Eukaryota</taxon>
        <taxon>Fungi</taxon>
        <taxon>Dikarya</taxon>
        <taxon>Basidiomycota</taxon>
        <taxon>Agaricomycotina</taxon>
        <taxon>Agaricomycetes</taxon>
        <taxon>Agaricomycetidae</taxon>
        <taxon>Agaricales</taxon>
        <taxon>Agaricineae</taxon>
        <taxon>Psathyrellaceae</taxon>
        <taxon>Coprinopsis</taxon>
    </lineage>
</organism>
<gene>
    <name evidence="2" type="ORF">CC1G_13940</name>
</gene>
<dbReference type="InParanoid" id="D6RKP8"/>
<reference evidence="2 3" key="1">
    <citation type="journal article" date="2010" name="Proc. Natl. Acad. Sci. U.S.A.">
        <title>Insights into evolution of multicellular fungi from the assembled chromosomes of the mushroom Coprinopsis cinerea (Coprinus cinereus).</title>
        <authorList>
            <person name="Stajich J.E."/>
            <person name="Wilke S.K."/>
            <person name="Ahren D."/>
            <person name="Au C.H."/>
            <person name="Birren B.W."/>
            <person name="Borodovsky M."/>
            <person name="Burns C."/>
            <person name="Canback B."/>
            <person name="Casselton L.A."/>
            <person name="Cheng C.K."/>
            <person name="Deng J."/>
            <person name="Dietrich F.S."/>
            <person name="Fargo D.C."/>
            <person name="Farman M.L."/>
            <person name="Gathman A.C."/>
            <person name="Goldberg J."/>
            <person name="Guigo R."/>
            <person name="Hoegger P.J."/>
            <person name="Hooker J.B."/>
            <person name="Huggins A."/>
            <person name="James T.Y."/>
            <person name="Kamada T."/>
            <person name="Kilaru S."/>
            <person name="Kodira C."/>
            <person name="Kues U."/>
            <person name="Kupfer D."/>
            <person name="Kwan H.S."/>
            <person name="Lomsadze A."/>
            <person name="Li W."/>
            <person name="Lilly W.W."/>
            <person name="Ma L.J."/>
            <person name="Mackey A.J."/>
            <person name="Manning G."/>
            <person name="Martin F."/>
            <person name="Muraguchi H."/>
            <person name="Natvig D.O."/>
            <person name="Palmerini H."/>
            <person name="Ramesh M.A."/>
            <person name="Rehmeyer C.J."/>
            <person name="Roe B.A."/>
            <person name="Shenoy N."/>
            <person name="Stanke M."/>
            <person name="Ter-Hovhannisyan V."/>
            <person name="Tunlid A."/>
            <person name="Velagapudi R."/>
            <person name="Vision T.J."/>
            <person name="Zeng Q."/>
            <person name="Zolan M.E."/>
            <person name="Pukkila P.J."/>
        </authorList>
    </citation>
    <scope>NUCLEOTIDE SEQUENCE [LARGE SCALE GENOMIC DNA]</scope>
    <source>
        <strain evidence="3">Okayama-7 / 130 / ATCC MYA-4618 / FGSC 9003</strain>
    </source>
</reference>
<dbReference type="AlphaFoldDB" id="D6RKP8"/>
<accession>D6RKP8</accession>
<dbReference type="Proteomes" id="UP000001861">
    <property type="component" value="Unassembled WGS sequence"/>
</dbReference>
<keyword evidence="3" id="KW-1185">Reference proteome</keyword>
<name>D6RKP8_COPC7</name>
<feature type="region of interest" description="Disordered" evidence="1">
    <location>
        <begin position="80"/>
        <end position="99"/>
    </location>
</feature>